<sequence>MSLGLEGKNVLVTGGSRGIGRGIVHALATAGANVAAVYRTRSEAVDQLERELKEIGGKSTLIQADVSDSAAVEQMFAEYAEFADTVDVLVNNAGTISHIPFQELTEAEWRRVLDTNLTAPFLVSQRAIPLIPAGGSIINIGSKLARVGLPLRTHYIASKAGMEGLNRSLAKELGPKQIRVNLVAPGVIETEAVTDPKVLAAMREKYSNLTALGRLGQTDDVAGVVLFLASDLSKYMTGEIVTVDGGI</sequence>
<dbReference type="PANTHER" id="PTHR42760">
    <property type="entry name" value="SHORT-CHAIN DEHYDROGENASES/REDUCTASES FAMILY MEMBER"/>
    <property type="match status" value="1"/>
</dbReference>
<comment type="caution">
    <text evidence="3">The sequence shown here is derived from an EMBL/GenBank/DDBJ whole genome shotgun (WGS) entry which is preliminary data.</text>
</comment>
<gene>
    <name evidence="3" type="ORF">BCF44_109279</name>
</gene>
<keyword evidence="2" id="KW-0560">Oxidoreductase</keyword>
<accession>A0A3E0HF94</accession>
<evidence type="ECO:0000313" key="4">
    <source>
        <dbReference type="Proteomes" id="UP000256269"/>
    </source>
</evidence>
<dbReference type="Pfam" id="PF13561">
    <property type="entry name" value="adh_short_C2"/>
    <property type="match status" value="1"/>
</dbReference>
<protein>
    <submittedName>
        <fullName evidence="3">3-oxoacyl-[acyl-carrier protein] reductase</fullName>
    </submittedName>
</protein>
<evidence type="ECO:0000256" key="2">
    <source>
        <dbReference type="ARBA" id="ARBA00023002"/>
    </source>
</evidence>
<dbReference type="Proteomes" id="UP000256269">
    <property type="component" value="Unassembled WGS sequence"/>
</dbReference>
<evidence type="ECO:0000256" key="1">
    <source>
        <dbReference type="ARBA" id="ARBA00006484"/>
    </source>
</evidence>
<dbReference type="EMBL" id="QUNO01000009">
    <property type="protein sequence ID" value="REH43736.1"/>
    <property type="molecule type" value="Genomic_DNA"/>
</dbReference>
<dbReference type="InterPro" id="IPR036291">
    <property type="entry name" value="NAD(P)-bd_dom_sf"/>
</dbReference>
<dbReference type="OrthoDB" id="286404at2"/>
<proteinExistence type="inferred from homology"/>
<organism evidence="3 4">
    <name type="scientific">Kutzneria buriramensis</name>
    <dbReference type="NCBI Taxonomy" id="1045776"/>
    <lineage>
        <taxon>Bacteria</taxon>
        <taxon>Bacillati</taxon>
        <taxon>Actinomycetota</taxon>
        <taxon>Actinomycetes</taxon>
        <taxon>Pseudonocardiales</taxon>
        <taxon>Pseudonocardiaceae</taxon>
        <taxon>Kutzneria</taxon>
    </lineage>
</organism>
<dbReference type="InterPro" id="IPR002347">
    <property type="entry name" value="SDR_fam"/>
</dbReference>
<reference evidence="3 4" key="1">
    <citation type="submission" date="2018-08" db="EMBL/GenBank/DDBJ databases">
        <title>Genomic Encyclopedia of Archaeal and Bacterial Type Strains, Phase II (KMG-II): from individual species to whole genera.</title>
        <authorList>
            <person name="Goeker M."/>
        </authorList>
    </citation>
    <scope>NUCLEOTIDE SEQUENCE [LARGE SCALE GENOMIC DNA]</scope>
    <source>
        <strain evidence="3 4">DSM 45791</strain>
    </source>
</reference>
<dbReference type="AlphaFoldDB" id="A0A3E0HF94"/>
<dbReference type="PANTHER" id="PTHR42760:SF40">
    <property type="entry name" value="3-OXOACYL-[ACYL-CARRIER-PROTEIN] REDUCTASE, CHLOROPLASTIC"/>
    <property type="match status" value="1"/>
</dbReference>
<dbReference type="RefSeq" id="WP_116177166.1">
    <property type="nucleotide sequence ID" value="NZ_CP144375.1"/>
</dbReference>
<evidence type="ECO:0000313" key="3">
    <source>
        <dbReference type="EMBL" id="REH43736.1"/>
    </source>
</evidence>
<name>A0A3E0HF94_9PSEU</name>
<dbReference type="GO" id="GO:0030497">
    <property type="term" value="P:fatty acid elongation"/>
    <property type="evidence" value="ECO:0007669"/>
    <property type="project" value="TreeGrafter"/>
</dbReference>
<dbReference type="Gene3D" id="3.40.50.720">
    <property type="entry name" value="NAD(P)-binding Rossmann-like Domain"/>
    <property type="match status" value="1"/>
</dbReference>
<dbReference type="SUPFAM" id="SSF51735">
    <property type="entry name" value="NAD(P)-binding Rossmann-fold domains"/>
    <property type="match status" value="1"/>
</dbReference>
<keyword evidence="4" id="KW-1185">Reference proteome</keyword>
<dbReference type="GO" id="GO:0016616">
    <property type="term" value="F:oxidoreductase activity, acting on the CH-OH group of donors, NAD or NADP as acceptor"/>
    <property type="evidence" value="ECO:0007669"/>
    <property type="project" value="TreeGrafter"/>
</dbReference>
<dbReference type="CDD" id="cd05233">
    <property type="entry name" value="SDR_c"/>
    <property type="match status" value="1"/>
</dbReference>
<dbReference type="PRINTS" id="PR00081">
    <property type="entry name" value="GDHRDH"/>
</dbReference>
<dbReference type="PRINTS" id="PR00080">
    <property type="entry name" value="SDRFAMILY"/>
</dbReference>
<dbReference type="FunFam" id="3.40.50.720:FF:000084">
    <property type="entry name" value="Short-chain dehydrogenase reductase"/>
    <property type="match status" value="1"/>
</dbReference>
<comment type="similarity">
    <text evidence="1">Belongs to the short-chain dehydrogenases/reductases (SDR) family.</text>
</comment>